<accession>A0A494WVE8</accession>
<evidence type="ECO:0000259" key="12">
    <source>
        <dbReference type="Pfam" id="PF01225"/>
    </source>
</evidence>
<evidence type="ECO:0000256" key="9">
    <source>
        <dbReference type="ARBA" id="ARBA00023316"/>
    </source>
</evidence>
<dbReference type="HAMAP" id="MF_02019">
    <property type="entry name" value="MurF"/>
    <property type="match status" value="1"/>
</dbReference>
<evidence type="ECO:0000259" key="14">
    <source>
        <dbReference type="Pfam" id="PF08245"/>
    </source>
</evidence>
<dbReference type="GO" id="GO:0071555">
    <property type="term" value="P:cell wall organization"/>
    <property type="evidence" value="ECO:0007669"/>
    <property type="project" value="UniProtKB-KW"/>
</dbReference>
<dbReference type="GO" id="GO:0009252">
    <property type="term" value="P:peptidoglycan biosynthetic process"/>
    <property type="evidence" value="ECO:0007669"/>
    <property type="project" value="UniProtKB-UniRule"/>
</dbReference>
<comment type="subcellular location">
    <subcellularLocation>
        <location evidence="10 11">Cytoplasm</location>
    </subcellularLocation>
</comment>
<feature type="domain" description="Mur ligase N-terminal catalytic" evidence="12">
    <location>
        <begin position="26"/>
        <end position="98"/>
    </location>
</feature>
<dbReference type="PANTHER" id="PTHR43024:SF1">
    <property type="entry name" value="UDP-N-ACETYLMURAMOYL-TRIPEPTIDE--D-ALANYL-D-ALANINE LIGASE"/>
    <property type="match status" value="1"/>
</dbReference>
<comment type="similarity">
    <text evidence="10">Belongs to the MurCDEF family. MurF subfamily.</text>
</comment>
<evidence type="ECO:0000256" key="3">
    <source>
        <dbReference type="ARBA" id="ARBA00022618"/>
    </source>
</evidence>
<gene>
    <name evidence="10" type="primary">murF</name>
    <name evidence="15" type="ORF">D7024_11110</name>
</gene>
<comment type="pathway">
    <text evidence="10 11">Cell wall biogenesis; peptidoglycan biosynthesis.</text>
</comment>
<dbReference type="SUPFAM" id="SSF63418">
    <property type="entry name" value="MurE/MurF N-terminal domain"/>
    <property type="match status" value="1"/>
</dbReference>
<dbReference type="Gene3D" id="3.90.190.20">
    <property type="entry name" value="Mur ligase, C-terminal domain"/>
    <property type="match status" value="1"/>
</dbReference>
<dbReference type="InterPro" id="IPR051046">
    <property type="entry name" value="MurCDEF_CellWall_CoF430Synth"/>
</dbReference>
<keyword evidence="3 10" id="KW-0132">Cell division</keyword>
<dbReference type="GO" id="GO:0005737">
    <property type="term" value="C:cytoplasm"/>
    <property type="evidence" value="ECO:0007669"/>
    <property type="project" value="UniProtKB-SubCell"/>
</dbReference>
<dbReference type="InterPro" id="IPR013221">
    <property type="entry name" value="Mur_ligase_cen"/>
</dbReference>
<dbReference type="EMBL" id="RBWE01000001">
    <property type="protein sequence ID" value="RKO67458.1"/>
    <property type="molecule type" value="Genomic_DNA"/>
</dbReference>
<dbReference type="GO" id="GO:0047480">
    <property type="term" value="F:UDP-N-acetylmuramoyl-tripeptide-D-alanyl-D-alanine ligase activity"/>
    <property type="evidence" value="ECO:0007669"/>
    <property type="project" value="UniProtKB-UniRule"/>
</dbReference>
<keyword evidence="6 10" id="KW-0133">Cell shape</keyword>
<protein>
    <recommendedName>
        <fullName evidence="10 11">UDP-N-acetylmuramoyl-tripeptide--D-alanyl-D-alanine ligase</fullName>
        <ecNumber evidence="10 11">6.3.2.10</ecNumber>
    </recommendedName>
    <alternativeName>
        <fullName evidence="10">D-alanyl-D-alanine-adding enzyme</fullName>
    </alternativeName>
</protein>
<dbReference type="UniPathway" id="UPA00219"/>
<dbReference type="InterPro" id="IPR036565">
    <property type="entry name" value="Mur-like_cat_sf"/>
</dbReference>
<evidence type="ECO:0000256" key="2">
    <source>
        <dbReference type="ARBA" id="ARBA00022598"/>
    </source>
</evidence>
<dbReference type="Pfam" id="PF08245">
    <property type="entry name" value="Mur_ligase_M"/>
    <property type="match status" value="1"/>
</dbReference>
<dbReference type="Pfam" id="PF01225">
    <property type="entry name" value="Mur_ligase"/>
    <property type="match status" value="1"/>
</dbReference>
<feature type="domain" description="Mur ligase C-terminal" evidence="13">
    <location>
        <begin position="319"/>
        <end position="444"/>
    </location>
</feature>
<dbReference type="GO" id="GO:0008766">
    <property type="term" value="F:UDP-N-acetylmuramoylalanyl-D-glutamyl-2,6-diaminopimelate-D-alanyl-D-alanine ligase activity"/>
    <property type="evidence" value="ECO:0007669"/>
    <property type="project" value="RHEA"/>
</dbReference>
<keyword evidence="8 10" id="KW-0131">Cell cycle</keyword>
<evidence type="ECO:0000256" key="6">
    <source>
        <dbReference type="ARBA" id="ARBA00022960"/>
    </source>
</evidence>
<name>A0A494WVE8_9FIRM</name>
<keyword evidence="16" id="KW-1185">Reference proteome</keyword>
<comment type="caution">
    <text evidence="15">The sequence shown here is derived from an EMBL/GenBank/DDBJ whole genome shotgun (WGS) entry which is preliminary data.</text>
</comment>
<keyword evidence="4 10" id="KW-0547">Nucleotide-binding</keyword>
<dbReference type="AlphaFoldDB" id="A0A494WVE8"/>
<keyword evidence="2 10" id="KW-0436">Ligase</keyword>
<reference evidence="15 16" key="1">
    <citation type="submission" date="2018-10" db="EMBL/GenBank/DDBJ databases">
        <authorList>
            <person name="Grouzdev D.S."/>
            <person name="Krutkina M.S."/>
            <person name="Tourova T.P."/>
            <person name="Nazina T.N."/>
        </authorList>
    </citation>
    <scope>NUCLEOTIDE SEQUENCE [LARGE SCALE GENOMIC DNA]</scope>
    <source>
        <strain evidence="15 16">435</strain>
    </source>
</reference>
<comment type="catalytic activity">
    <reaction evidence="10 11">
        <text>D-alanyl-D-alanine + UDP-N-acetyl-alpha-D-muramoyl-L-alanyl-gamma-D-glutamyl-meso-2,6-diaminopimelate + ATP = UDP-N-acetyl-alpha-D-muramoyl-L-alanyl-gamma-D-glutamyl-meso-2,6-diaminopimeloyl-D-alanyl-D-alanine + ADP + phosphate + H(+)</text>
        <dbReference type="Rhea" id="RHEA:28374"/>
        <dbReference type="ChEBI" id="CHEBI:15378"/>
        <dbReference type="ChEBI" id="CHEBI:30616"/>
        <dbReference type="ChEBI" id="CHEBI:43474"/>
        <dbReference type="ChEBI" id="CHEBI:57822"/>
        <dbReference type="ChEBI" id="CHEBI:61386"/>
        <dbReference type="ChEBI" id="CHEBI:83905"/>
        <dbReference type="ChEBI" id="CHEBI:456216"/>
        <dbReference type="EC" id="6.3.2.10"/>
    </reaction>
</comment>
<dbReference type="Proteomes" id="UP000271256">
    <property type="component" value="Unassembled WGS sequence"/>
</dbReference>
<evidence type="ECO:0000256" key="8">
    <source>
        <dbReference type="ARBA" id="ARBA00023306"/>
    </source>
</evidence>
<dbReference type="EC" id="6.3.2.10" evidence="10 11"/>
<dbReference type="GO" id="GO:0008360">
    <property type="term" value="P:regulation of cell shape"/>
    <property type="evidence" value="ECO:0007669"/>
    <property type="project" value="UniProtKB-KW"/>
</dbReference>
<dbReference type="InterPro" id="IPR000713">
    <property type="entry name" value="Mur_ligase_N"/>
</dbReference>
<keyword evidence="1 10" id="KW-0963">Cytoplasm</keyword>
<evidence type="ECO:0000256" key="7">
    <source>
        <dbReference type="ARBA" id="ARBA00022984"/>
    </source>
</evidence>
<sequence length="467" mass="49766">MKTMTLDEVARAVNGRLCQGDAGVRVRAVSIDSRSLAGGELFFALRGQRHDGHDFVPQVLAAGAAGVVVERMVSGINPGAAVIQVDDTLEALQQLARYNREAYRVPVIGITGSSGKTSTKDLVEAALSRRFNTLKTTGNRNNEIGLPLTLLELDERYQAVVVEMAMRGLGEIAFLCRLAFPTGAVITNIGEAHIERLGSVDNIARAKGEILEAIGPEGFAVLHRDSPYIRREAARCRGQVYFFGIGGEADILGRDIRPEKGGNRFRVRVPDGEEVEIYLPLPGRHNVENALAAVGVAWALGVPLEDIAAGLAGAVLTPMRLEIIDCRGLKIINDAYNANPSSTRAALQVLAEADAKGRRIAVLGDMLELGEEAQDAHRRVGGDAAGVVDYLITVGNLARFLADGALAAGMPGGRIFRCASNGGAVEILKDLARPGDVVLIKGSRGMRMEGIVQALVQGQNTFLHQDT</sequence>
<organism evidence="15 16">
    <name type="scientific">Desulfofundulus salinus</name>
    <dbReference type="NCBI Taxonomy" id="2419843"/>
    <lineage>
        <taxon>Bacteria</taxon>
        <taxon>Bacillati</taxon>
        <taxon>Bacillota</taxon>
        <taxon>Clostridia</taxon>
        <taxon>Eubacteriales</taxon>
        <taxon>Peptococcaceae</taxon>
        <taxon>Desulfofundulus</taxon>
    </lineage>
</organism>
<evidence type="ECO:0000256" key="1">
    <source>
        <dbReference type="ARBA" id="ARBA00022490"/>
    </source>
</evidence>
<dbReference type="GO" id="GO:0005524">
    <property type="term" value="F:ATP binding"/>
    <property type="evidence" value="ECO:0007669"/>
    <property type="project" value="UniProtKB-UniRule"/>
</dbReference>
<dbReference type="PANTHER" id="PTHR43024">
    <property type="entry name" value="UDP-N-ACETYLMURAMOYL-TRIPEPTIDE--D-ALANYL-D-ALANINE LIGASE"/>
    <property type="match status" value="1"/>
</dbReference>
<evidence type="ECO:0000256" key="10">
    <source>
        <dbReference type="HAMAP-Rule" id="MF_02019"/>
    </source>
</evidence>
<dbReference type="Gene3D" id="3.40.1190.10">
    <property type="entry name" value="Mur-like, catalytic domain"/>
    <property type="match status" value="1"/>
</dbReference>
<dbReference type="NCBIfam" id="TIGR01143">
    <property type="entry name" value="murF"/>
    <property type="match status" value="1"/>
</dbReference>
<keyword evidence="5 10" id="KW-0067">ATP-binding</keyword>
<feature type="binding site" evidence="10">
    <location>
        <begin position="112"/>
        <end position="118"/>
    </location>
    <ligand>
        <name>ATP</name>
        <dbReference type="ChEBI" id="CHEBI:30616"/>
    </ligand>
</feature>
<dbReference type="GO" id="GO:0051301">
    <property type="term" value="P:cell division"/>
    <property type="evidence" value="ECO:0007669"/>
    <property type="project" value="UniProtKB-KW"/>
</dbReference>
<dbReference type="SUPFAM" id="SSF53244">
    <property type="entry name" value="MurD-like peptide ligases, peptide-binding domain"/>
    <property type="match status" value="1"/>
</dbReference>
<feature type="domain" description="Mur ligase central" evidence="14">
    <location>
        <begin position="110"/>
        <end position="297"/>
    </location>
</feature>
<dbReference type="InterPro" id="IPR036615">
    <property type="entry name" value="Mur_ligase_C_dom_sf"/>
</dbReference>
<dbReference type="Pfam" id="PF02875">
    <property type="entry name" value="Mur_ligase_C"/>
    <property type="match status" value="1"/>
</dbReference>
<comment type="function">
    <text evidence="10 11">Involved in cell wall formation. Catalyzes the final step in the synthesis of UDP-N-acetylmuramoyl-pentapeptide, the precursor of murein.</text>
</comment>
<dbReference type="SUPFAM" id="SSF53623">
    <property type="entry name" value="MurD-like peptide ligases, catalytic domain"/>
    <property type="match status" value="1"/>
</dbReference>
<evidence type="ECO:0000256" key="11">
    <source>
        <dbReference type="RuleBase" id="RU004136"/>
    </source>
</evidence>
<proteinExistence type="inferred from homology"/>
<dbReference type="InterPro" id="IPR004101">
    <property type="entry name" value="Mur_ligase_C"/>
</dbReference>
<dbReference type="Gene3D" id="3.40.1390.10">
    <property type="entry name" value="MurE/MurF, N-terminal domain"/>
    <property type="match status" value="1"/>
</dbReference>
<evidence type="ECO:0000256" key="4">
    <source>
        <dbReference type="ARBA" id="ARBA00022741"/>
    </source>
</evidence>
<dbReference type="OrthoDB" id="9801978at2"/>
<evidence type="ECO:0000256" key="5">
    <source>
        <dbReference type="ARBA" id="ARBA00022840"/>
    </source>
</evidence>
<evidence type="ECO:0000313" key="15">
    <source>
        <dbReference type="EMBL" id="RKO67458.1"/>
    </source>
</evidence>
<keyword evidence="7 10" id="KW-0573">Peptidoglycan synthesis</keyword>
<keyword evidence="9 10" id="KW-0961">Cell wall biogenesis/degradation</keyword>
<evidence type="ECO:0000259" key="13">
    <source>
        <dbReference type="Pfam" id="PF02875"/>
    </source>
</evidence>
<evidence type="ECO:0000313" key="16">
    <source>
        <dbReference type="Proteomes" id="UP000271256"/>
    </source>
</evidence>
<dbReference type="InterPro" id="IPR005863">
    <property type="entry name" value="UDP-N-AcMur_synth"/>
</dbReference>
<dbReference type="InterPro" id="IPR035911">
    <property type="entry name" value="MurE/MurF_N"/>
</dbReference>